<gene>
    <name evidence="17" type="primary">thiD</name>
    <name evidence="17" type="ORF">CPLFYP93_01784</name>
</gene>
<dbReference type="FunFam" id="3.40.1190.20:FF:000003">
    <property type="entry name" value="Phosphomethylpyrimidine kinase ThiD"/>
    <property type="match status" value="1"/>
</dbReference>
<proteinExistence type="inferred from homology"/>
<evidence type="ECO:0000256" key="9">
    <source>
        <dbReference type="ARBA" id="ARBA00022741"/>
    </source>
</evidence>
<dbReference type="PANTHER" id="PTHR20858">
    <property type="entry name" value="PHOSPHOMETHYLPYRIMIDINE KINASE"/>
    <property type="match status" value="1"/>
</dbReference>
<evidence type="ECO:0000259" key="16">
    <source>
        <dbReference type="Pfam" id="PF08543"/>
    </source>
</evidence>
<keyword evidence="10 17" id="KW-0418">Kinase</keyword>
<evidence type="ECO:0000256" key="10">
    <source>
        <dbReference type="ARBA" id="ARBA00022777"/>
    </source>
</evidence>
<protein>
    <recommendedName>
        <fullName evidence="7">Hydroxymethylpyrimidine/phosphomethylpyrimidine kinase</fullName>
        <ecNumber evidence="5">2.7.1.49</ecNumber>
        <ecNumber evidence="6">2.7.4.7</ecNumber>
    </recommendedName>
    <alternativeName>
        <fullName evidence="14">Hydroxymethylpyrimidine kinase</fullName>
    </alternativeName>
    <alternativeName>
        <fullName evidence="15">Hydroxymethylpyrimidine phosphate kinase</fullName>
    </alternativeName>
</protein>
<dbReference type="InterPro" id="IPR013749">
    <property type="entry name" value="PM/HMP-P_kinase-1"/>
</dbReference>
<evidence type="ECO:0000256" key="14">
    <source>
        <dbReference type="ARBA" id="ARBA00042102"/>
    </source>
</evidence>
<evidence type="ECO:0000256" key="4">
    <source>
        <dbReference type="ARBA" id="ARBA00009879"/>
    </source>
</evidence>
<dbReference type="Gene3D" id="3.40.1190.20">
    <property type="match status" value="1"/>
</dbReference>
<dbReference type="PANTHER" id="PTHR20858:SF17">
    <property type="entry name" value="HYDROXYMETHYLPYRIMIDINE_PHOSPHOMETHYLPYRIMIDINE KINASE THI20-RELATED"/>
    <property type="match status" value="1"/>
</dbReference>
<evidence type="ECO:0000256" key="2">
    <source>
        <dbReference type="ARBA" id="ARBA00000565"/>
    </source>
</evidence>
<dbReference type="EC" id="2.7.1.49" evidence="5"/>
<evidence type="ECO:0000256" key="8">
    <source>
        <dbReference type="ARBA" id="ARBA00022679"/>
    </source>
</evidence>
<keyword evidence="11" id="KW-0067">ATP-binding</keyword>
<evidence type="ECO:0000256" key="12">
    <source>
        <dbReference type="ARBA" id="ARBA00022977"/>
    </source>
</evidence>
<sequence>MMKHCLTIAGSDSCGGAGIQADLKAFSANYVYGMSVITAVTAQNTQGVFSVQDIDDEIIKNQIDAIFTDIRVDGVKIGMVSKIETINAIAEKLRQYKPTNLVIDPVMISKSGFSLLKPESKKTLIQNLLPLADLITPNIPEAEEILKEIGSSIINIKTKEDMCEACKELIKLGCKNVLLKGGHLDGEAIDVLFNGEEFHYYTSERIHTKNTHGTGCTLSSTITANLAGGLSMEEAISEAKRYITVAIKHSLDIGKGVGPTNHFYELYNKSGVIE</sequence>
<dbReference type="NCBIfam" id="TIGR00097">
    <property type="entry name" value="HMP-P_kinase"/>
    <property type="match status" value="1"/>
</dbReference>
<dbReference type="InterPro" id="IPR004399">
    <property type="entry name" value="HMP/HMP-P_kinase_dom"/>
</dbReference>
<keyword evidence="9" id="KW-0547">Nucleotide-binding</keyword>
<comment type="catalytic activity">
    <reaction evidence="1">
        <text>4-amino-5-hydroxymethyl-2-methylpyrimidine + ATP = 4-amino-2-methyl-5-(phosphooxymethyl)pyrimidine + ADP + H(+)</text>
        <dbReference type="Rhea" id="RHEA:23096"/>
        <dbReference type="ChEBI" id="CHEBI:15378"/>
        <dbReference type="ChEBI" id="CHEBI:16892"/>
        <dbReference type="ChEBI" id="CHEBI:30616"/>
        <dbReference type="ChEBI" id="CHEBI:58354"/>
        <dbReference type="ChEBI" id="CHEBI:456216"/>
        <dbReference type="EC" id="2.7.1.49"/>
    </reaction>
</comment>
<keyword evidence="8 17" id="KW-0808">Transferase</keyword>
<feature type="domain" description="Pyridoxamine kinase/Phosphomethylpyrimidine kinase" evidence="16">
    <location>
        <begin position="12"/>
        <end position="261"/>
    </location>
</feature>
<name>A0A6N3DCD2_9CLOT</name>
<dbReference type="GO" id="GO:0005524">
    <property type="term" value="F:ATP binding"/>
    <property type="evidence" value="ECO:0007669"/>
    <property type="project" value="UniProtKB-KW"/>
</dbReference>
<evidence type="ECO:0000256" key="13">
    <source>
        <dbReference type="ARBA" id="ARBA00037917"/>
    </source>
</evidence>
<dbReference type="SUPFAM" id="SSF53613">
    <property type="entry name" value="Ribokinase-like"/>
    <property type="match status" value="1"/>
</dbReference>
<dbReference type="GO" id="GO:0008902">
    <property type="term" value="F:hydroxymethylpyrimidine kinase activity"/>
    <property type="evidence" value="ECO:0007669"/>
    <property type="project" value="UniProtKB-EC"/>
</dbReference>
<comment type="pathway">
    <text evidence="3">Cofactor biosynthesis; thiamine diphosphate biosynthesis; 4-amino-2-methyl-5-diphosphomethylpyrimidine from 5-amino-1-(5-phospho-D-ribosyl)imidazole: step 3/3.</text>
</comment>
<evidence type="ECO:0000256" key="6">
    <source>
        <dbReference type="ARBA" id="ARBA00012963"/>
    </source>
</evidence>
<dbReference type="GO" id="GO:0005829">
    <property type="term" value="C:cytosol"/>
    <property type="evidence" value="ECO:0007669"/>
    <property type="project" value="TreeGrafter"/>
</dbReference>
<dbReference type="GO" id="GO:0009228">
    <property type="term" value="P:thiamine biosynthetic process"/>
    <property type="evidence" value="ECO:0007669"/>
    <property type="project" value="UniProtKB-KW"/>
</dbReference>
<dbReference type="AlphaFoldDB" id="A0A6N3DCD2"/>
<evidence type="ECO:0000256" key="15">
    <source>
        <dbReference type="ARBA" id="ARBA00043176"/>
    </source>
</evidence>
<comment type="catalytic activity">
    <reaction evidence="2">
        <text>4-amino-2-methyl-5-(phosphooxymethyl)pyrimidine + ATP = 4-amino-2-methyl-5-(diphosphooxymethyl)pyrimidine + ADP</text>
        <dbReference type="Rhea" id="RHEA:19893"/>
        <dbReference type="ChEBI" id="CHEBI:30616"/>
        <dbReference type="ChEBI" id="CHEBI:57841"/>
        <dbReference type="ChEBI" id="CHEBI:58354"/>
        <dbReference type="ChEBI" id="CHEBI:456216"/>
        <dbReference type="EC" id="2.7.4.7"/>
    </reaction>
</comment>
<organism evidence="17">
    <name type="scientific">Clostridium paraputrificum</name>
    <dbReference type="NCBI Taxonomy" id="29363"/>
    <lineage>
        <taxon>Bacteria</taxon>
        <taxon>Bacillati</taxon>
        <taxon>Bacillota</taxon>
        <taxon>Clostridia</taxon>
        <taxon>Eubacteriales</taxon>
        <taxon>Clostridiaceae</taxon>
        <taxon>Clostridium</taxon>
    </lineage>
</organism>
<evidence type="ECO:0000256" key="11">
    <source>
        <dbReference type="ARBA" id="ARBA00022840"/>
    </source>
</evidence>
<reference evidence="17" key="1">
    <citation type="submission" date="2019-11" db="EMBL/GenBank/DDBJ databases">
        <authorList>
            <person name="Feng L."/>
        </authorList>
    </citation>
    <scope>NUCLEOTIDE SEQUENCE</scope>
    <source>
        <strain evidence="17">CParaputrificumLFYP93</strain>
    </source>
</reference>
<dbReference type="CDD" id="cd01169">
    <property type="entry name" value="HMPP_kinase"/>
    <property type="match status" value="1"/>
</dbReference>
<evidence type="ECO:0000256" key="7">
    <source>
        <dbReference type="ARBA" id="ARBA00019161"/>
    </source>
</evidence>
<dbReference type="InterPro" id="IPR029056">
    <property type="entry name" value="Ribokinase-like"/>
</dbReference>
<evidence type="ECO:0000313" key="17">
    <source>
        <dbReference type="EMBL" id="VYU24958.1"/>
    </source>
</evidence>
<comment type="pathway">
    <text evidence="13">Cofactor biosynthesis; thiamine diphosphate biosynthesis; 4-amino-2-methyl-5-diphosphomethylpyrimidine from 5-amino-1-(5-phospho-D-ribosyl)imidazole: step 2/3.</text>
</comment>
<accession>A0A6N3DCD2</accession>
<evidence type="ECO:0000256" key="3">
    <source>
        <dbReference type="ARBA" id="ARBA00004769"/>
    </source>
</evidence>
<keyword evidence="12" id="KW-0784">Thiamine biosynthesis</keyword>
<dbReference type="EMBL" id="CACRTV010000044">
    <property type="protein sequence ID" value="VYU24958.1"/>
    <property type="molecule type" value="Genomic_DNA"/>
</dbReference>
<evidence type="ECO:0000256" key="1">
    <source>
        <dbReference type="ARBA" id="ARBA00000151"/>
    </source>
</evidence>
<evidence type="ECO:0000256" key="5">
    <source>
        <dbReference type="ARBA" id="ARBA00012135"/>
    </source>
</evidence>
<dbReference type="Pfam" id="PF08543">
    <property type="entry name" value="Phos_pyr_kin"/>
    <property type="match status" value="1"/>
</dbReference>
<comment type="similarity">
    <text evidence="4">Belongs to the ThiD family.</text>
</comment>
<dbReference type="GO" id="GO:0008972">
    <property type="term" value="F:phosphomethylpyrimidine kinase activity"/>
    <property type="evidence" value="ECO:0007669"/>
    <property type="project" value="UniProtKB-EC"/>
</dbReference>
<dbReference type="EC" id="2.7.4.7" evidence="6"/>